<dbReference type="InterPro" id="IPR013216">
    <property type="entry name" value="Methyltransf_11"/>
</dbReference>
<gene>
    <name evidence="2" type="ORF">A6M13_03225</name>
</gene>
<name>A0A1C0YBP8_9BACL</name>
<dbReference type="Gene3D" id="3.40.50.150">
    <property type="entry name" value="Vaccinia Virus protein VP39"/>
    <property type="match status" value="1"/>
</dbReference>
<evidence type="ECO:0000313" key="3">
    <source>
        <dbReference type="Proteomes" id="UP000093199"/>
    </source>
</evidence>
<keyword evidence="2" id="KW-0489">Methyltransferase</keyword>
<dbReference type="InterPro" id="IPR029063">
    <property type="entry name" value="SAM-dependent_MTases_sf"/>
</dbReference>
<comment type="caution">
    <text evidence="2">The sequence shown here is derived from an EMBL/GenBank/DDBJ whole genome shotgun (WGS) entry which is preliminary data.</text>
</comment>
<dbReference type="SUPFAM" id="SSF53335">
    <property type="entry name" value="S-adenosyl-L-methionine-dependent methyltransferases"/>
    <property type="match status" value="1"/>
</dbReference>
<protein>
    <submittedName>
        <fullName evidence="2">Methyltransferase</fullName>
    </submittedName>
</protein>
<dbReference type="CDD" id="cd02440">
    <property type="entry name" value="AdoMet_MTases"/>
    <property type="match status" value="1"/>
</dbReference>
<dbReference type="EMBL" id="MASJ01000023">
    <property type="protein sequence ID" value="OCS84602.1"/>
    <property type="molecule type" value="Genomic_DNA"/>
</dbReference>
<dbReference type="AlphaFoldDB" id="A0A1C0YBP8"/>
<evidence type="ECO:0000313" key="2">
    <source>
        <dbReference type="EMBL" id="OCS84602.1"/>
    </source>
</evidence>
<proteinExistence type="predicted"/>
<dbReference type="Proteomes" id="UP000093199">
    <property type="component" value="Unassembled WGS sequence"/>
</dbReference>
<feature type="domain" description="Methyltransferase type 11" evidence="1">
    <location>
        <begin position="47"/>
        <end position="140"/>
    </location>
</feature>
<reference evidence="2 3" key="1">
    <citation type="submission" date="2016-07" db="EMBL/GenBank/DDBJ databases">
        <title>Caryophanon tenue genome sequencing.</title>
        <authorList>
            <person name="Verma A."/>
            <person name="Pal Y."/>
            <person name="Krishnamurthi S."/>
        </authorList>
    </citation>
    <scope>NUCLEOTIDE SEQUENCE [LARGE SCALE GENOMIC DNA]</scope>
    <source>
        <strain evidence="2 3">DSM 14152</strain>
    </source>
</reference>
<dbReference type="STRING" id="33978.A6M13_03225"/>
<dbReference type="GO" id="GO:0008757">
    <property type="term" value="F:S-adenosylmethionine-dependent methyltransferase activity"/>
    <property type="evidence" value="ECO:0007669"/>
    <property type="project" value="InterPro"/>
</dbReference>
<accession>A0A1C0YBP8</accession>
<dbReference type="Pfam" id="PF08241">
    <property type="entry name" value="Methyltransf_11"/>
    <property type="match status" value="1"/>
</dbReference>
<dbReference type="OrthoDB" id="9791837at2"/>
<dbReference type="RefSeq" id="WP_066545677.1">
    <property type="nucleotide sequence ID" value="NZ_MASJ01000023.1"/>
</dbReference>
<dbReference type="GO" id="GO:0032259">
    <property type="term" value="P:methylation"/>
    <property type="evidence" value="ECO:0007669"/>
    <property type="project" value="UniProtKB-KW"/>
</dbReference>
<organism evidence="2 3">
    <name type="scientific">Caryophanon tenue</name>
    <dbReference type="NCBI Taxonomy" id="33978"/>
    <lineage>
        <taxon>Bacteria</taxon>
        <taxon>Bacillati</taxon>
        <taxon>Bacillota</taxon>
        <taxon>Bacilli</taxon>
        <taxon>Bacillales</taxon>
        <taxon>Caryophanaceae</taxon>
        <taxon>Caryophanon</taxon>
    </lineage>
</organism>
<dbReference type="PANTHER" id="PTHR43861:SF1">
    <property type="entry name" value="TRANS-ACONITATE 2-METHYLTRANSFERASE"/>
    <property type="match status" value="1"/>
</dbReference>
<dbReference type="PANTHER" id="PTHR43861">
    <property type="entry name" value="TRANS-ACONITATE 2-METHYLTRANSFERASE-RELATED"/>
    <property type="match status" value="1"/>
</dbReference>
<evidence type="ECO:0000259" key="1">
    <source>
        <dbReference type="Pfam" id="PF08241"/>
    </source>
</evidence>
<sequence length="255" mass="29268">MKQNIYDNETFFTQYKQIRKRPYNYNNMLEQPNFLALLPSVVGKVMLDIGCGAGDFAAHCVKQGARHVTGIDISANMITAAKKHTDDNLHFEQIAFEDMPIQPESVDIVTSSLAFHYIADFDQLMEKISVLLRQDGILLFSMEHPISTANKGGDDWIKNEHGQITHFALDNYQSEGMRKENWLVDGVIMYHRTMATILNTLIHNGLSIENVVEPVPTEAVSELYPNIQKEFRRPSFLFIKARKMTDVKMLEERWT</sequence>
<keyword evidence="2" id="KW-0808">Transferase</keyword>
<keyword evidence="3" id="KW-1185">Reference proteome</keyword>